<comment type="subcellular location">
    <subcellularLocation>
        <location evidence="1">Cell membrane</location>
    </subcellularLocation>
</comment>
<dbReference type="PANTHER" id="PTHR34296">
    <property type="entry name" value="TRANSCRIPTIONAL ACTIVATOR PROTEIN MED"/>
    <property type="match status" value="1"/>
</dbReference>
<keyword evidence="5" id="KW-0449">Lipoprotein</keyword>
<feature type="signal peptide" evidence="6">
    <location>
        <begin position="1"/>
        <end position="20"/>
    </location>
</feature>
<feature type="domain" description="ABC transporter substrate-binding protein PnrA-like" evidence="7">
    <location>
        <begin position="41"/>
        <end position="339"/>
    </location>
</feature>
<feature type="chain" id="PRO_5046937583" evidence="6">
    <location>
        <begin position="21"/>
        <end position="348"/>
    </location>
</feature>
<sequence>MQLKKLFVIGLAFTMMTTLLVGCSGNKNEANSNSGDKVYTVGMITDTGGVNDESFNQSTWEGLQKAEEKYGSDKVKVKYLESTQDADYVPNIETFVEEDLDLIIGVGYKTSDAIKEAAENYPEKQFAVVDHSYDNQPENVTSLVYEDNTSSYLAGLIAGKMTKTNKVAFIGGMESVVLARFQYGYMAGVKAANPECEVIVRYANSYNDAALGKSIANQMHKDGVDVIFTAAGAVGTGAIEAAKENGKMAIGVDTDQNALAPNNVITSAVKNVDVSVIDLVGQLVDGSYKGGQVIVNTLAGGGVGIAETTSKNVPKDILKYVDEQAELVKSGEITVPENEKEYKEIVGE</sequence>
<accession>A0ABS6DW16</accession>
<protein>
    <submittedName>
        <fullName evidence="8">BMP family ABC transporter substrate-binding protein</fullName>
    </submittedName>
</protein>
<gene>
    <name evidence="8" type="ORF">KQI20_06290</name>
</gene>
<evidence type="ECO:0000259" key="7">
    <source>
        <dbReference type="Pfam" id="PF02608"/>
    </source>
</evidence>
<comment type="caution">
    <text evidence="8">The sequence shown here is derived from an EMBL/GenBank/DDBJ whole genome shotgun (WGS) entry which is preliminary data.</text>
</comment>
<keyword evidence="4" id="KW-0472">Membrane</keyword>
<dbReference type="PROSITE" id="PS51257">
    <property type="entry name" value="PROKAR_LIPOPROTEIN"/>
    <property type="match status" value="1"/>
</dbReference>
<keyword evidence="9" id="KW-1185">Reference proteome</keyword>
<dbReference type="RefSeq" id="WP_216569174.1">
    <property type="nucleotide sequence ID" value="NZ_JAHLOQ010000013.1"/>
</dbReference>
<dbReference type="InterPro" id="IPR003760">
    <property type="entry name" value="PnrA-like"/>
</dbReference>
<evidence type="ECO:0000256" key="1">
    <source>
        <dbReference type="ARBA" id="ARBA00004236"/>
    </source>
</evidence>
<dbReference type="Pfam" id="PF02608">
    <property type="entry name" value="Bmp"/>
    <property type="match status" value="1"/>
</dbReference>
<dbReference type="EMBL" id="JAHLOQ010000013">
    <property type="protein sequence ID" value="MBU5336043.1"/>
    <property type="molecule type" value="Genomic_DNA"/>
</dbReference>
<keyword evidence="3 6" id="KW-0732">Signal</keyword>
<dbReference type="InterPro" id="IPR050957">
    <property type="entry name" value="BMP_lipoprotein"/>
</dbReference>
<evidence type="ECO:0000256" key="4">
    <source>
        <dbReference type="ARBA" id="ARBA00023136"/>
    </source>
</evidence>
<dbReference type="CDD" id="cd06354">
    <property type="entry name" value="PBP1_PrnA-like"/>
    <property type="match status" value="1"/>
</dbReference>
<dbReference type="Proteomes" id="UP001196301">
    <property type="component" value="Unassembled WGS sequence"/>
</dbReference>
<dbReference type="PANTHER" id="PTHR34296:SF2">
    <property type="entry name" value="ABC TRANSPORTER GUANOSINE-BINDING PROTEIN NUPN"/>
    <property type="match status" value="1"/>
</dbReference>
<reference evidence="8 9" key="1">
    <citation type="submission" date="2021-06" db="EMBL/GenBank/DDBJ databases">
        <authorList>
            <person name="Sun Q."/>
            <person name="Li D."/>
        </authorList>
    </citation>
    <scope>NUCLEOTIDE SEQUENCE [LARGE SCALE GENOMIC DNA]</scope>
    <source>
        <strain evidence="8 9">N19</strain>
    </source>
</reference>
<evidence type="ECO:0000256" key="3">
    <source>
        <dbReference type="ARBA" id="ARBA00022729"/>
    </source>
</evidence>
<proteinExistence type="predicted"/>
<organism evidence="8 9">
    <name type="scientific">Intestinibacter bartlettii</name>
    <dbReference type="NCBI Taxonomy" id="261299"/>
    <lineage>
        <taxon>Bacteria</taxon>
        <taxon>Bacillati</taxon>
        <taxon>Bacillota</taxon>
        <taxon>Clostridia</taxon>
        <taxon>Peptostreptococcales</taxon>
        <taxon>Peptostreptococcaceae</taxon>
        <taxon>Intestinibacter</taxon>
    </lineage>
</organism>
<evidence type="ECO:0000313" key="8">
    <source>
        <dbReference type="EMBL" id="MBU5336043.1"/>
    </source>
</evidence>
<name>A0ABS6DW16_9FIRM</name>
<evidence type="ECO:0000256" key="2">
    <source>
        <dbReference type="ARBA" id="ARBA00022475"/>
    </source>
</evidence>
<evidence type="ECO:0000256" key="5">
    <source>
        <dbReference type="ARBA" id="ARBA00023288"/>
    </source>
</evidence>
<evidence type="ECO:0000256" key="6">
    <source>
        <dbReference type="SAM" id="SignalP"/>
    </source>
</evidence>
<evidence type="ECO:0000313" key="9">
    <source>
        <dbReference type="Proteomes" id="UP001196301"/>
    </source>
</evidence>
<keyword evidence="2" id="KW-1003">Cell membrane</keyword>